<reference evidence="1 2" key="1">
    <citation type="journal article" date="2019" name="Nat. Microbiol.">
        <title>Mediterranean grassland soil C-N compound turnover is dependent on rainfall and depth, and is mediated by genomically divergent microorganisms.</title>
        <authorList>
            <person name="Diamond S."/>
            <person name="Andeer P.F."/>
            <person name="Li Z."/>
            <person name="Crits-Christoph A."/>
            <person name="Burstein D."/>
            <person name="Anantharaman K."/>
            <person name="Lane K.R."/>
            <person name="Thomas B.C."/>
            <person name="Pan C."/>
            <person name="Northen T.R."/>
            <person name="Banfield J.F."/>
        </authorList>
    </citation>
    <scope>NUCLEOTIDE SEQUENCE [LARGE SCALE GENOMIC DNA]</scope>
    <source>
        <strain evidence="1">WS_2</strain>
    </source>
</reference>
<name>A0A538SLG5_UNCEI</name>
<dbReference type="Proteomes" id="UP000317716">
    <property type="component" value="Unassembled WGS sequence"/>
</dbReference>
<evidence type="ECO:0000313" key="1">
    <source>
        <dbReference type="EMBL" id="TMQ52205.1"/>
    </source>
</evidence>
<dbReference type="InterPro" id="IPR043519">
    <property type="entry name" value="NT_sf"/>
</dbReference>
<dbReference type="EMBL" id="VBOS01000331">
    <property type="protein sequence ID" value="TMQ52205.1"/>
    <property type="molecule type" value="Genomic_DNA"/>
</dbReference>
<comment type="caution">
    <text evidence="1">The sequence shown here is derived from an EMBL/GenBank/DDBJ whole genome shotgun (WGS) entry which is preliminary data.</text>
</comment>
<sequence length="167" mass="17802">MTDFRRLLDALCAGRVDFVIVGGFAGTLHGSAIPTRDLDVVYARDAANIDRLVAALAPHRPYLRGAPPGLPFQWDSASVRAGLNFTLTTDLGALDLLGEIAGGGDYRALAPHAGRVTIFGESCLCLGLEKLIEVKRAAGRPRDLQAVADLEALLEERSENGPPRDGR</sequence>
<evidence type="ECO:0000313" key="2">
    <source>
        <dbReference type="Proteomes" id="UP000317716"/>
    </source>
</evidence>
<dbReference type="SUPFAM" id="SSF81301">
    <property type="entry name" value="Nucleotidyltransferase"/>
    <property type="match status" value="1"/>
</dbReference>
<dbReference type="Gene3D" id="3.30.460.40">
    <property type="match status" value="1"/>
</dbReference>
<dbReference type="AlphaFoldDB" id="A0A538SLG5"/>
<evidence type="ECO:0008006" key="3">
    <source>
        <dbReference type="Google" id="ProtNLM"/>
    </source>
</evidence>
<gene>
    <name evidence="1" type="ORF">E6K72_09455</name>
</gene>
<protein>
    <recommendedName>
        <fullName evidence="3">Nucleotidyltransferase family protein</fullName>
    </recommendedName>
</protein>
<accession>A0A538SLG5</accession>
<proteinExistence type="predicted"/>
<organism evidence="1 2">
    <name type="scientific">Eiseniibacteriota bacterium</name>
    <dbReference type="NCBI Taxonomy" id="2212470"/>
    <lineage>
        <taxon>Bacteria</taxon>
        <taxon>Candidatus Eiseniibacteriota</taxon>
    </lineage>
</organism>